<feature type="compositionally biased region" description="Low complexity" evidence="1">
    <location>
        <begin position="122"/>
        <end position="152"/>
    </location>
</feature>
<evidence type="ECO:0000256" key="1">
    <source>
        <dbReference type="SAM" id="MobiDB-lite"/>
    </source>
</evidence>
<keyword evidence="2" id="KW-1133">Transmembrane helix</keyword>
<evidence type="ECO:0000256" key="2">
    <source>
        <dbReference type="SAM" id="Phobius"/>
    </source>
</evidence>
<proteinExistence type="predicted"/>
<keyword evidence="2" id="KW-0472">Membrane</keyword>
<organism evidence="3">
    <name type="scientific">Anopheles nuneztovari</name>
    <dbReference type="NCBI Taxonomy" id="30067"/>
    <lineage>
        <taxon>Eukaryota</taxon>
        <taxon>Metazoa</taxon>
        <taxon>Ecdysozoa</taxon>
        <taxon>Arthropoda</taxon>
        <taxon>Hexapoda</taxon>
        <taxon>Insecta</taxon>
        <taxon>Pterygota</taxon>
        <taxon>Neoptera</taxon>
        <taxon>Endopterygota</taxon>
        <taxon>Diptera</taxon>
        <taxon>Nematocera</taxon>
        <taxon>Culicoidea</taxon>
        <taxon>Culicidae</taxon>
        <taxon>Anophelinae</taxon>
        <taxon>Anopheles</taxon>
    </lineage>
</organism>
<protein>
    <submittedName>
        <fullName evidence="3">Putative secreted protein</fullName>
    </submittedName>
</protein>
<accession>A0A2M3YWW5</accession>
<evidence type="ECO:0000313" key="3">
    <source>
        <dbReference type="EMBL" id="MBW20751.1"/>
    </source>
</evidence>
<dbReference type="EMBL" id="GGFF01000284">
    <property type="protein sequence ID" value="MBW20751.1"/>
    <property type="molecule type" value="Transcribed_RNA"/>
</dbReference>
<feature type="compositionally biased region" description="Low complexity" evidence="1">
    <location>
        <begin position="103"/>
        <end position="113"/>
    </location>
</feature>
<feature type="transmembrane region" description="Helical" evidence="2">
    <location>
        <begin position="6"/>
        <end position="26"/>
    </location>
</feature>
<name>A0A2M3YWW5_9DIPT</name>
<dbReference type="AlphaFoldDB" id="A0A2M3YWW5"/>
<sequence length="152" mass="16052">MGIMIVWTVAMRMGGISAMIGSVTMIRSLRAMRIRRGPGRSAYRGSGSATGIRIVWTGRTRTRRGITVRRRNRVPMISLRARTGGASIGAGCAITTTTAATVRTRARAATASTRRAHRRSSPARTSSASASSTGATGRTTAAIIRTSSSVRT</sequence>
<feature type="region of interest" description="Disordered" evidence="1">
    <location>
        <begin position="103"/>
        <end position="152"/>
    </location>
</feature>
<keyword evidence="2" id="KW-0812">Transmembrane</keyword>
<reference evidence="3" key="1">
    <citation type="submission" date="2018-01" db="EMBL/GenBank/DDBJ databases">
        <title>An insight into the sialome of Amazonian anophelines.</title>
        <authorList>
            <person name="Ribeiro J.M."/>
            <person name="Scarpassa V."/>
            <person name="Calvo E."/>
        </authorList>
    </citation>
    <scope>NUCLEOTIDE SEQUENCE</scope>
    <source>
        <tissue evidence="3">Salivary glands</tissue>
    </source>
</reference>